<dbReference type="AlphaFoldDB" id="A0A8H3V407"/>
<dbReference type="Proteomes" id="UP000447873">
    <property type="component" value="Unassembled WGS sequence"/>
</dbReference>
<accession>A0A8H3V407</accession>
<reference evidence="2 3" key="1">
    <citation type="submission" date="2018-12" db="EMBL/GenBank/DDBJ databases">
        <title>Venturia inaequalis Genome Resource.</title>
        <authorList>
            <person name="Lichtner F.J."/>
        </authorList>
    </citation>
    <scope>NUCLEOTIDE SEQUENCE [LARGE SCALE GENOMIC DNA]</scope>
    <source>
        <strain evidence="2 3">120213</strain>
    </source>
</reference>
<comment type="caution">
    <text evidence="2">The sequence shown here is derived from an EMBL/GenBank/DDBJ whole genome shotgun (WGS) entry which is preliminary data.</text>
</comment>
<evidence type="ECO:0000313" key="3">
    <source>
        <dbReference type="Proteomes" id="UP000447873"/>
    </source>
</evidence>
<dbReference type="EMBL" id="WNWS01000072">
    <property type="protein sequence ID" value="KAE9982697.1"/>
    <property type="molecule type" value="Genomic_DNA"/>
</dbReference>
<dbReference type="OrthoDB" id="10451750at2759"/>
<evidence type="ECO:0000256" key="1">
    <source>
        <dbReference type="SAM" id="MobiDB-lite"/>
    </source>
</evidence>
<feature type="region of interest" description="Disordered" evidence="1">
    <location>
        <begin position="50"/>
        <end position="74"/>
    </location>
</feature>
<gene>
    <name evidence="2" type="ORF">EG328_010690</name>
</gene>
<feature type="region of interest" description="Disordered" evidence="1">
    <location>
        <begin position="1"/>
        <end position="25"/>
    </location>
</feature>
<organism evidence="2 3">
    <name type="scientific">Venturia inaequalis</name>
    <name type="common">Apple scab fungus</name>
    <dbReference type="NCBI Taxonomy" id="5025"/>
    <lineage>
        <taxon>Eukaryota</taxon>
        <taxon>Fungi</taxon>
        <taxon>Dikarya</taxon>
        <taxon>Ascomycota</taxon>
        <taxon>Pezizomycotina</taxon>
        <taxon>Dothideomycetes</taxon>
        <taxon>Pleosporomycetidae</taxon>
        <taxon>Venturiales</taxon>
        <taxon>Venturiaceae</taxon>
        <taxon>Venturia</taxon>
    </lineage>
</organism>
<sequence>MSTPQKTKTEDSSSQPHNTLLDPTPTLFNVFTMHQTKGEFNTPAALLQSGRAKEFEPTEMQARQEQGTEKPVAD</sequence>
<feature type="compositionally biased region" description="Polar residues" evidence="1">
    <location>
        <begin position="1"/>
        <end position="18"/>
    </location>
</feature>
<protein>
    <submittedName>
        <fullName evidence="2">Uncharacterized protein</fullName>
    </submittedName>
</protein>
<proteinExistence type="predicted"/>
<evidence type="ECO:0000313" key="2">
    <source>
        <dbReference type="EMBL" id="KAE9982697.1"/>
    </source>
</evidence>
<name>A0A8H3V407_VENIN</name>